<evidence type="ECO:0000256" key="1">
    <source>
        <dbReference type="SAM" id="Coils"/>
    </source>
</evidence>
<feature type="coiled-coil region" evidence="1">
    <location>
        <begin position="165"/>
        <end position="192"/>
    </location>
</feature>
<organism evidence="3 4">
    <name type="scientific">Synaphobranchus kaupii</name>
    <name type="common">Kaup's arrowtooth eel</name>
    <dbReference type="NCBI Taxonomy" id="118154"/>
    <lineage>
        <taxon>Eukaryota</taxon>
        <taxon>Metazoa</taxon>
        <taxon>Chordata</taxon>
        <taxon>Craniata</taxon>
        <taxon>Vertebrata</taxon>
        <taxon>Euteleostomi</taxon>
        <taxon>Actinopterygii</taxon>
        <taxon>Neopterygii</taxon>
        <taxon>Teleostei</taxon>
        <taxon>Anguilliformes</taxon>
        <taxon>Synaphobranchidae</taxon>
        <taxon>Synaphobranchus</taxon>
    </lineage>
</organism>
<dbReference type="EMBL" id="JAINUF010000016">
    <property type="protein sequence ID" value="KAJ8340638.1"/>
    <property type="molecule type" value="Genomic_DNA"/>
</dbReference>
<proteinExistence type="predicted"/>
<evidence type="ECO:0000313" key="4">
    <source>
        <dbReference type="Proteomes" id="UP001152622"/>
    </source>
</evidence>
<comment type="caution">
    <text evidence="3">The sequence shown here is derived from an EMBL/GenBank/DDBJ whole genome shotgun (WGS) entry which is preliminary data.</text>
</comment>
<evidence type="ECO:0000256" key="2">
    <source>
        <dbReference type="SAM" id="MobiDB-lite"/>
    </source>
</evidence>
<name>A0A9Q1EKX3_SYNKA</name>
<gene>
    <name evidence="3" type="ORF">SKAU_G00352710</name>
</gene>
<keyword evidence="1" id="KW-0175">Coiled coil</keyword>
<dbReference type="AlphaFoldDB" id="A0A9Q1EKX3"/>
<sequence>MASKEGSGSSEEMELEEALRKGELLASELEQEATPGKGICGTSQWAAAKEFSRRSTSKVDEEGLEVAVCRHGILLKALNMFRGEIFAYPLFLQKELASANIKWGGRNQHGAGTTIGEEVEQVNSFLSRTAICTKYMSKAARTDMLTVQVMGWNNRKFLNLDKTLAQRYIKTIQRINDESDNLESLRTELEVDDNMLQQWVTDVQQCADSDSNKRRHRIRRKVWEEKKGLSAAIADYNDLVADDSEKLPPADVLFQKENHVWPWECHGTGSVDLYTKKRVFDKVMLLQRLREEKGILVREVKQHWGYLQNVTTALQELSMQVSDDLKSHSSSLKLSEGALQGLLCVLRRRLHELGFHQDAIRSTYVRALGQDASLLQDSLEEEDALSSTDDSTDDGEEKLSI</sequence>
<protein>
    <submittedName>
        <fullName evidence="3">Uncharacterized protein</fullName>
    </submittedName>
</protein>
<evidence type="ECO:0000313" key="3">
    <source>
        <dbReference type="EMBL" id="KAJ8340638.1"/>
    </source>
</evidence>
<accession>A0A9Q1EKX3</accession>
<feature type="region of interest" description="Disordered" evidence="2">
    <location>
        <begin position="379"/>
        <end position="401"/>
    </location>
</feature>
<dbReference type="PANTHER" id="PTHR33104">
    <property type="entry name" value="SI:DKEY-29D5.2"/>
    <property type="match status" value="1"/>
</dbReference>
<dbReference type="OrthoDB" id="8942143at2759"/>
<reference evidence="3" key="1">
    <citation type="journal article" date="2023" name="Science">
        <title>Genome structures resolve the early diversification of teleost fishes.</title>
        <authorList>
            <person name="Parey E."/>
            <person name="Louis A."/>
            <person name="Montfort J."/>
            <person name="Bouchez O."/>
            <person name="Roques C."/>
            <person name="Iampietro C."/>
            <person name="Lluch J."/>
            <person name="Castinel A."/>
            <person name="Donnadieu C."/>
            <person name="Desvignes T."/>
            <person name="Floi Bucao C."/>
            <person name="Jouanno E."/>
            <person name="Wen M."/>
            <person name="Mejri S."/>
            <person name="Dirks R."/>
            <person name="Jansen H."/>
            <person name="Henkel C."/>
            <person name="Chen W.J."/>
            <person name="Zahm M."/>
            <person name="Cabau C."/>
            <person name="Klopp C."/>
            <person name="Thompson A.W."/>
            <person name="Robinson-Rechavi M."/>
            <person name="Braasch I."/>
            <person name="Lecointre G."/>
            <person name="Bobe J."/>
            <person name="Postlethwait J.H."/>
            <person name="Berthelot C."/>
            <person name="Roest Crollius H."/>
            <person name="Guiguen Y."/>
        </authorList>
    </citation>
    <scope>NUCLEOTIDE SEQUENCE</scope>
    <source>
        <strain evidence="3">WJC10195</strain>
    </source>
</reference>
<dbReference type="PANTHER" id="PTHR33104:SF2">
    <property type="entry name" value="CXC3 LIKE CYSTEINE CLUSTER DOMAIN-CONTAINING PROTEIN"/>
    <property type="match status" value="1"/>
</dbReference>
<keyword evidence="4" id="KW-1185">Reference proteome</keyword>
<dbReference type="Proteomes" id="UP001152622">
    <property type="component" value="Chromosome 16"/>
</dbReference>